<gene>
    <name evidence="5" type="ORF">CCAM_LOCUS28812</name>
</gene>
<dbReference type="PANTHER" id="PTHR35046:SF18">
    <property type="entry name" value="RNA-DIRECTED DNA POLYMERASE"/>
    <property type="match status" value="1"/>
</dbReference>
<keyword evidence="1" id="KW-0479">Metal-binding</keyword>
<dbReference type="OrthoDB" id="1935586at2759"/>
<protein>
    <recommendedName>
        <fullName evidence="4">CCHC-type domain-containing protein</fullName>
    </recommendedName>
</protein>
<feature type="compositionally biased region" description="Polar residues" evidence="3">
    <location>
        <begin position="164"/>
        <end position="176"/>
    </location>
</feature>
<feature type="coiled-coil region" evidence="2">
    <location>
        <begin position="297"/>
        <end position="332"/>
    </location>
</feature>
<sequence>MGNEPPRREQHLDDVEVITDLQRQNEVMRQQITELTWRLAVRDLEDHEESDHGSRSSLENPYHREPRGRDFRISDDYRGGLGFKVEIPSFSRTLQADDFIDWLNEVDRIFEYKDVPNHDKVKLVAIKLHGRASAWWEQMRRSLEKQQNRKPVTNNRPARPQEPRLTTQGVQGTQGASSSTIKCYRCGEPGHRANECKKPALQRSKSLFVEENIVVDDDEVEESGRVYDDYVEDDVLYGDGRENLVVRKSLLAPKDDSKDDWLRTNIFHTTCTIEGKNPSGVLDLAPIPRVGCGHPRAEEMTENLRSIHDQVRRKIEESNNKYKARVDKHRRQVLFDVGDFVWTVLTKDRFPVGESDLRIRTLGGTRRPCSVKCASQVDRAMVLTSWDWKGDGCGIGVWNGVTAIGASEGTGVVNGLITLGVGMQLRPKGNTEAEMTGRVAATGMLVPSLVACT</sequence>
<dbReference type="InterPro" id="IPR001878">
    <property type="entry name" value="Znf_CCHC"/>
</dbReference>
<reference evidence="5 6" key="1">
    <citation type="submission" date="2018-04" db="EMBL/GenBank/DDBJ databases">
        <authorList>
            <person name="Vogel A."/>
        </authorList>
    </citation>
    <scope>NUCLEOTIDE SEQUENCE [LARGE SCALE GENOMIC DNA]</scope>
</reference>
<keyword evidence="2" id="KW-0175">Coiled coil</keyword>
<keyword evidence="1" id="KW-0863">Zinc-finger</keyword>
<evidence type="ECO:0000313" key="6">
    <source>
        <dbReference type="Proteomes" id="UP000595140"/>
    </source>
</evidence>
<keyword evidence="1" id="KW-0862">Zinc</keyword>
<dbReference type="SMART" id="SM00343">
    <property type="entry name" value="ZnF_C2HC"/>
    <property type="match status" value="1"/>
</dbReference>
<feature type="region of interest" description="Disordered" evidence="3">
    <location>
        <begin position="142"/>
        <end position="176"/>
    </location>
</feature>
<dbReference type="InterPro" id="IPR036875">
    <property type="entry name" value="Znf_CCHC_sf"/>
</dbReference>
<name>A0A484MGD9_9ASTE</name>
<dbReference type="GO" id="GO:0003676">
    <property type="term" value="F:nucleic acid binding"/>
    <property type="evidence" value="ECO:0007669"/>
    <property type="project" value="InterPro"/>
</dbReference>
<evidence type="ECO:0000313" key="5">
    <source>
        <dbReference type="EMBL" id="VFQ87036.1"/>
    </source>
</evidence>
<dbReference type="PANTHER" id="PTHR35046">
    <property type="entry name" value="ZINC KNUCKLE (CCHC-TYPE) FAMILY PROTEIN"/>
    <property type="match status" value="1"/>
</dbReference>
<organism evidence="5 6">
    <name type="scientific">Cuscuta campestris</name>
    <dbReference type="NCBI Taxonomy" id="132261"/>
    <lineage>
        <taxon>Eukaryota</taxon>
        <taxon>Viridiplantae</taxon>
        <taxon>Streptophyta</taxon>
        <taxon>Embryophyta</taxon>
        <taxon>Tracheophyta</taxon>
        <taxon>Spermatophyta</taxon>
        <taxon>Magnoliopsida</taxon>
        <taxon>eudicotyledons</taxon>
        <taxon>Gunneridae</taxon>
        <taxon>Pentapetalae</taxon>
        <taxon>asterids</taxon>
        <taxon>lamiids</taxon>
        <taxon>Solanales</taxon>
        <taxon>Convolvulaceae</taxon>
        <taxon>Cuscuteae</taxon>
        <taxon>Cuscuta</taxon>
        <taxon>Cuscuta subgen. Grammica</taxon>
        <taxon>Cuscuta sect. Cleistogrammica</taxon>
    </lineage>
</organism>
<dbReference type="Gene3D" id="4.10.60.10">
    <property type="entry name" value="Zinc finger, CCHC-type"/>
    <property type="match status" value="1"/>
</dbReference>
<feature type="compositionally biased region" description="Basic and acidic residues" evidence="3">
    <location>
        <begin position="61"/>
        <end position="71"/>
    </location>
</feature>
<evidence type="ECO:0000256" key="1">
    <source>
        <dbReference type="PROSITE-ProRule" id="PRU00047"/>
    </source>
</evidence>
<keyword evidence="6" id="KW-1185">Reference proteome</keyword>
<dbReference type="Proteomes" id="UP000595140">
    <property type="component" value="Unassembled WGS sequence"/>
</dbReference>
<accession>A0A484MGD9</accession>
<dbReference type="EMBL" id="OOIL02003333">
    <property type="protein sequence ID" value="VFQ87036.1"/>
    <property type="molecule type" value="Genomic_DNA"/>
</dbReference>
<evidence type="ECO:0000259" key="4">
    <source>
        <dbReference type="PROSITE" id="PS50158"/>
    </source>
</evidence>
<proteinExistence type="predicted"/>
<evidence type="ECO:0000256" key="3">
    <source>
        <dbReference type="SAM" id="MobiDB-lite"/>
    </source>
</evidence>
<feature type="domain" description="CCHC-type" evidence="4">
    <location>
        <begin position="182"/>
        <end position="198"/>
    </location>
</feature>
<evidence type="ECO:0000256" key="2">
    <source>
        <dbReference type="SAM" id="Coils"/>
    </source>
</evidence>
<dbReference type="GO" id="GO:0008270">
    <property type="term" value="F:zinc ion binding"/>
    <property type="evidence" value="ECO:0007669"/>
    <property type="project" value="UniProtKB-KW"/>
</dbReference>
<dbReference type="AlphaFoldDB" id="A0A484MGD9"/>
<dbReference type="Pfam" id="PF00098">
    <property type="entry name" value="zf-CCHC"/>
    <property type="match status" value="1"/>
</dbReference>
<dbReference type="PROSITE" id="PS50158">
    <property type="entry name" value="ZF_CCHC"/>
    <property type="match status" value="1"/>
</dbReference>
<dbReference type="SUPFAM" id="SSF57756">
    <property type="entry name" value="Retrovirus zinc finger-like domains"/>
    <property type="match status" value="1"/>
</dbReference>
<feature type="region of interest" description="Disordered" evidence="3">
    <location>
        <begin position="48"/>
        <end position="71"/>
    </location>
</feature>